<accession>A0A0N4XRV0</accession>
<evidence type="ECO:0000313" key="3">
    <source>
        <dbReference type="WBParaSite" id="NBR_0000525201-mRNA-1"/>
    </source>
</evidence>
<organism evidence="3">
    <name type="scientific">Nippostrongylus brasiliensis</name>
    <name type="common">Rat hookworm</name>
    <dbReference type="NCBI Taxonomy" id="27835"/>
    <lineage>
        <taxon>Eukaryota</taxon>
        <taxon>Metazoa</taxon>
        <taxon>Ecdysozoa</taxon>
        <taxon>Nematoda</taxon>
        <taxon>Chromadorea</taxon>
        <taxon>Rhabditida</taxon>
        <taxon>Rhabditina</taxon>
        <taxon>Rhabditomorpha</taxon>
        <taxon>Strongyloidea</taxon>
        <taxon>Heligmosomidae</taxon>
        <taxon>Nippostrongylus</taxon>
    </lineage>
</organism>
<sequence>MGFRRCFVMCAVLAIIPSLFVPICTSAKTFLLACVIRILQGSIQNRRGMVNAYLAYIIQWLAGAGRTGHILGSDAGKAA</sequence>
<dbReference type="WBParaSite" id="NBR_0000525201-mRNA-1">
    <property type="protein sequence ID" value="NBR_0000525201-mRNA-1"/>
    <property type="gene ID" value="NBR_0000525201"/>
</dbReference>
<dbReference type="STRING" id="27835.A0A0N4XRV0"/>
<proteinExistence type="predicted"/>
<dbReference type="Proteomes" id="UP000271162">
    <property type="component" value="Unassembled WGS sequence"/>
</dbReference>
<evidence type="ECO:0000313" key="1">
    <source>
        <dbReference type="EMBL" id="VDL68845.1"/>
    </source>
</evidence>
<evidence type="ECO:0000313" key="2">
    <source>
        <dbReference type="Proteomes" id="UP000271162"/>
    </source>
</evidence>
<dbReference type="EMBL" id="UYSL01012114">
    <property type="protein sequence ID" value="VDL68845.1"/>
    <property type="molecule type" value="Genomic_DNA"/>
</dbReference>
<gene>
    <name evidence="1" type="ORF">NBR_LOCUS5256</name>
</gene>
<dbReference type="AlphaFoldDB" id="A0A0N4XRV0"/>
<protein>
    <submittedName>
        <fullName evidence="3">Secreted protein</fullName>
    </submittedName>
</protein>
<reference evidence="3" key="1">
    <citation type="submission" date="2017-02" db="UniProtKB">
        <authorList>
            <consortium name="WormBaseParasite"/>
        </authorList>
    </citation>
    <scope>IDENTIFICATION</scope>
</reference>
<reference evidence="1 2" key="2">
    <citation type="submission" date="2018-11" db="EMBL/GenBank/DDBJ databases">
        <authorList>
            <consortium name="Pathogen Informatics"/>
        </authorList>
    </citation>
    <scope>NUCLEOTIDE SEQUENCE [LARGE SCALE GENOMIC DNA]</scope>
</reference>
<keyword evidence="2" id="KW-1185">Reference proteome</keyword>
<name>A0A0N4XRV0_NIPBR</name>